<evidence type="ECO:0000313" key="2">
    <source>
        <dbReference type="Proteomes" id="UP000029462"/>
    </source>
</evidence>
<evidence type="ECO:0000313" key="1">
    <source>
        <dbReference type="EMBL" id="GAL60360.1"/>
    </source>
</evidence>
<dbReference type="AlphaFoldDB" id="A0A090V630"/>
<accession>A0A090V630</accession>
<dbReference type="OrthoDB" id="5879165at2"/>
<dbReference type="EMBL" id="BBMZ01000036">
    <property type="protein sequence ID" value="GAL60360.1"/>
    <property type="molecule type" value="Genomic_DNA"/>
</dbReference>
<dbReference type="RefSeq" id="WP_042395675.1">
    <property type="nucleotide sequence ID" value="NZ_BBMZ01000036.1"/>
</dbReference>
<dbReference type="eggNOG" id="ENOG5033G8E">
    <property type="taxonomic scope" value="Bacteria"/>
</dbReference>
<protein>
    <submittedName>
        <fullName evidence="1">Uncharacterized protein</fullName>
    </submittedName>
</protein>
<proteinExistence type="predicted"/>
<sequence>MSRDELVNDLMYLINKYVPEGDREEFKPYLLMDDVPVKGILADFNKLSIDPIEDIDGDLIRKIYFHFC</sequence>
<dbReference type="STRING" id="1115515.EV102420_36_00350"/>
<gene>
    <name evidence="1" type="ORF">EV102420_36_00350</name>
</gene>
<comment type="caution">
    <text evidence="1">The sequence shown here is derived from an EMBL/GenBank/DDBJ whole genome shotgun (WGS) entry which is preliminary data.</text>
</comment>
<reference evidence="1 2" key="1">
    <citation type="submission" date="2014-09" db="EMBL/GenBank/DDBJ databases">
        <title>Whole genome shotgun sequence of Escherichia vulneris NBRC 102420.</title>
        <authorList>
            <person name="Yoshida Y."/>
            <person name="Hosoyama A."/>
            <person name="Tsuchikane K."/>
            <person name="Ohji S."/>
            <person name="Ichikawa N."/>
            <person name="Kimura A."/>
            <person name="Yamazoe A."/>
            <person name="Ezaki T."/>
            <person name="Fujita N."/>
        </authorList>
    </citation>
    <scope>NUCLEOTIDE SEQUENCE [LARGE SCALE GENOMIC DNA]</scope>
    <source>
        <strain evidence="1 2">NBRC 102420</strain>
    </source>
</reference>
<organism evidence="1 2">
    <name type="scientific">Pseudescherichia vulneris NBRC 102420</name>
    <dbReference type="NCBI Taxonomy" id="1115515"/>
    <lineage>
        <taxon>Bacteria</taxon>
        <taxon>Pseudomonadati</taxon>
        <taxon>Pseudomonadota</taxon>
        <taxon>Gammaproteobacteria</taxon>
        <taxon>Enterobacterales</taxon>
        <taxon>Enterobacteriaceae</taxon>
        <taxon>Pseudescherichia</taxon>
    </lineage>
</organism>
<keyword evidence="2" id="KW-1185">Reference proteome</keyword>
<dbReference type="Proteomes" id="UP000029462">
    <property type="component" value="Unassembled WGS sequence"/>
</dbReference>
<name>A0A090V630_PSEVU</name>